<evidence type="ECO:0000256" key="3">
    <source>
        <dbReference type="RuleBase" id="RU003682"/>
    </source>
</evidence>
<dbReference type="InterPro" id="IPR026992">
    <property type="entry name" value="DIOX_N"/>
</dbReference>
<evidence type="ECO:0000259" key="4">
    <source>
        <dbReference type="PROSITE" id="PS51471"/>
    </source>
</evidence>
<keyword evidence="6" id="KW-1185">Reference proteome</keyword>
<dbReference type="EMBL" id="JAYDYQ010001086">
    <property type="protein sequence ID" value="KAK4492761.1"/>
    <property type="molecule type" value="Genomic_DNA"/>
</dbReference>
<name>A0ABR0DV91_9LAMI</name>
<evidence type="ECO:0000313" key="6">
    <source>
        <dbReference type="Proteomes" id="UP001291926"/>
    </source>
</evidence>
<evidence type="ECO:0000313" key="5">
    <source>
        <dbReference type="EMBL" id="KAK4492761.1"/>
    </source>
</evidence>
<dbReference type="PROSITE" id="PS51471">
    <property type="entry name" value="FE2OG_OXY"/>
    <property type="match status" value="1"/>
</dbReference>
<organism evidence="5 6">
    <name type="scientific">Penstemon davidsonii</name>
    <dbReference type="NCBI Taxonomy" id="160366"/>
    <lineage>
        <taxon>Eukaryota</taxon>
        <taxon>Viridiplantae</taxon>
        <taxon>Streptophyta</taxon>
        <taxon>Embryophyta</taxon>
        <taxon>Tracheophyta</taxon>
        <taxon>Spermatophyta</taxon>
        <taxon>Magnoliopsida</taxon>
        <taxon>eudicotyledons</taxon>
        <taxon>Gunneridae</taxon>
        <taxon>Pentapetalae</taxon>
        <taxon>asterids</taxon>
        <taxon>lamiids</taxon>
        <taxon>Lamiales</taxon>
        <taxon>Plantaginaceae</taxon>
        <taxon>Cheloneae</taxon>
        <taxon>Penstemon</taxon>
    </lineage>
</organism>
<dbReference type="InterPro" id="IPR027443">
    <property type="entry name" value="IPNS-like_sf"/>
</dbReference>
<accession>A0ABR0DV91</accession>
<reference evidence="5 6" key="1">
    <citation type="journal article" date="2023" name="bioRxiv">
        <title>Genome report: Whole genome sequence and annotation of Penstemon davidsonii.</title>
        <authorList>
            <person name="Ostevik K.L."/>
            <person name="Alabady M."/>
            <person name="Zhang M."/>
            <person name="Rausher M.D."/>
        </authorList>
    </citation>
    <scope>NUCLEOTIDE SEQUENCE [LARGE SCALE GENOMIC DNA]</scope>
    <source>
        <strain evidence="5">DNT005</strain>
        <tissue evidence="5">Whole leaf</tissue>
    </source>
</reference>
<dbReference type="InterPro" id="IPR005123">
    <property type="entry name" value="Oxoglu/Fe-dep_dioxygenase_dom"/>
</dbReference>
<comment type="caution">
    <text evidence="5">The sequence shown here is derived from an EMBL/GenBank/DDBJ whole genome shotgun (WGS) entry which is preliminary data.</text>
</comment>
<keyword evidence="3" id="KW-0560">Oxidoreductase</keyword>
<dbReference type="Pfam" id="PF14226">
    <property type="entry name" value="DIOX_N"/>
    <property type="match status" value="1"/>
</dbReference>
<dbReference type="Proteomes" id="UP001291926">
    <property type="component" value="Unassembled WGS sequence"/>
</dbReference>
<dbReference type="Pfam" id="PF03171">
    <property type="entry name" value="2OG-FeII_Oxy"/>
    <property type="match status" value="1"/>
</dbReference>
<sequence length="344" mass="39315">MEENGESNKRSSTNVRKVMSPCDVEALKKCLEKNKELPIFDISQPFTSSYFSSIALACKEWGFFHITNHGISEDLYRKLHSLSTKIFNLPSEVKHKAGPSSSVKTYTPHFIASRFYESIRVSGPDFFASAQSSSEALLNQEDSEFSETLKEYGSKMTRLSKTIIEILIKCLGTDSEMKLLPEFENCHGYLRINNYSPPKCINEHEIEGLGMHTDMSCITILYQDNIGGLQVKSKEGKWMDINPRENTLVVNIGDLMQAWSNGKLRSSEHRVVLRHDVERMSFAFFWCFEDEKVIVSPEEIVGEGNLRMYKPFVCVDYLKFRENSEEGKFEKVGFTVKHFAGTEV</sequence>
<evidence type="ECO:0000256" key="2">
    <source>
        <dbReference type="ARBA" id="ARBA00023004"/>
    </source>
</evidence>
<keyword evidence="1 3" id="KW-0479">Metal-binding</keyword>
<dbReference type="SUPFAM" id="SSF51197">
    <property type="entry name" value="Clavaminate synthase-like"/>
    <property type="match status" value="1"/>
</dbReference>
<feature type="domain" description="Fe2OG dioxygenase" evidence="4">
    <location>
        <begin position="186"/>
        <end position="289"/>
    </location>
</feature>
<dbReference type="InterPro" id="IPR050231">
    <property type="entry name" value="Iron_ascorbate_oxido_reductase"/>
</dbReference>
<proteinExistence type="inferred from homology"/>
<dbReference type="PANTHER" id="PTHR47990">
    <property type="entry name" value="2-OXOGLUTARATE (2OG) AND FE(II)-DEPENDENT OXYGENASE SUPERFAMILY PROTEIN-RELATED"/>
    <property type="match status" value="1"/>
</dbReference>
<protein>
    <recommendedName>
        <fullName evidence="4">Fe2OG dioxygenase domain-containing protein</fullName>
    </recommendedName>
</protein>
<dbReference type="Gene3D" id="2.60.120.330">
    <property type="entry name" value="B-lactam Antibiotic, Isopenicillin N Synthase, Chain"/>
    <property type="match status" value="1"/>
</dbReference>
<dbReference type="InterPro" id="IPR044861">
    <property type="entry name" value="IPNS-like_FE2OG_OXY"/>
</dbReference>
<keyword evidence="2 3" id="KW-0408">Iron</keyword>
<gene>
    <name evidence="5" type="ORF">RD792_000080</name>
</gene>
<evidence type="ECO:0000256" key="1">
    <source>
        <dbReference type="ARBA" id="ARBA00022723"/>
    </source>
</evidence>
<comment type="similarity">
    <text evidence="3">Belongs to the iron/ascorbate-dependent oxidoreductase family.</text>
</comment>